<sequence>MSLIQRLDGTLLALNIPYLALVALIPFFQAVLSDYSTEPMAYALYAVVIGAINALDGIVFWHAHRKKLLRVALPIPHLRIEKWRTAISVLLCLLSIPLAYAIGAWTVMFWIAIPLVDFYVSRLAQ</sequence>
<evidence type="ECO:0000313" key="2">
    <source>
        <dbReference type="EMBL" id="PDW00228.1"/>
    </source>
</evidence>
<keyword evidence="3" id="KW-1185">Reference proteome</keyword>
<comment type="caution">
    <text evidence="2">The sequence shown here is derived from an EMBL/GenBank/DDBJ whole genome shotgun (WGS) entry which is preliminary data.</text>
</comment>
<organism evidence="2 3">
    <name type="scientific">Candidatus Chloroploca asiatica</name>
    <dbReference type="NCBI Taxonomy" id="1506545"/>
    <lineage>
        <taxon>Bacteria</taxon>
        <taxon>Bacillati</taxon>
        <taxon>Chloroflexota</taxon>
        <taxon>Chloroflexia</taxon>
        <taxon>Chloroflexales</taxon>
        <taxon>Chloroflexineae</taxon>
        <taxon>Oscillochloridaceae</taxon>
        <taxon>Candidatus Chloroploca</taxon>
    </lineage>
</organism>
<protein>
    <submittedName>
        <fullName evidence="2">Uncharacterized protein</fullName>
    </submittedName>
</protein>
<evidence type="ECO:0000256" key="1">
    <source>
        <dbReference type="SAM" id="Phobius"/>
    </source>
</evidence>
<accession>A0A2H3LCL3</accession>
<name>A0A2H3LCL3_9CHLR</name>
<evidence type="ECO:0000313" key="3">
    <source>
        <dbReference type="Proteomes" id="UP000220922"/>
    </source>
</evidence>
<feature type="transmembrane region" description="Helical" evidence="1">
    <location>
        <begin position="42"/>
        <end position="64"/>
    </location>
</feature>
<dbReference type="AlphaFoldDB" id="A0A2H3LCL3"/>
<proteinExistence type="predicted"/>
<dbReference type="EMBL" id="LYXE01000050">
    <property type="protein sequence ID" value="PDW00228.1"/>
    <property type="molecule type" value="Genomic_DNA"/>
</dbReference>
<dbReference type="RefSeq" id="WP_097651185.1">
    <property type="nucleotide sequence ID" value="NZ_LYXE01000050.1"/>
</dbReference>
<dbReference type="Proteomes" id="UP000220922">
    <property type="component" value="Unassembled WGS sequence"/>
</dbReference>
<keyword evidence="1" id="KW-0472">Membrane</keyword>
<feature type="transmembrane region" description="Helical" evidence="1">
    <location>
        <begin position="85"/>
        <end position="113"/>
    </location>
</feature>
<keyword evidence="1" id="KW-1133">Transmembrane helix</keyword>
<reference evidence="2 3" key="1">
    <citation type="submission" date="2016-05" db="EMBL/GenBank/DDBJ databases">
        <authorList>
            <person name="Lavstsen T."/>
            <person name="Jespersen J.S."/>
        </authorList>
    </citation>
    <scope>NUCLEOTIDE SEQUENCE [LARGE SCALE GENOMIC DNA]</scope>
    <source>
        <strain evidence="2 3">B7-9</strain>
    </source>
</reference>
<gene>
    <name evidence="2" type="ORF">A9Q02_10430</name>
</gene>
<keyword evidence="1" id="KW-0812">Transmembrane</keyword>
<feature type="transmembrane region" description="Helical" evidence="1">
    <location>
        <begin position="12"/>
        <end position="30"/>
    </location>
</feature>